<sequence>MLFKVGDIVAVHADTSRIGPVIEVLQNADRFGRNRVFHGPGNMREYAGDRLVLAAAQHALPEDGLSPEEFRARLVAARLSHPLTDHVYSLRAAQIRVG</sequence>
<dbReference type="AlphaFoldDB" id="A0A9W5UWC9"/>
<dbReference type="Proteomes" id="UP000607311">
    <property type="component" value="Unassembled WGS sequence"/>
</dbReference>
<name>A0A9W5UWC9_9ACTN</name>
<dbReference type="RefSeq" id="WP_093409703.1">
    <property type="nucleotide sequence ID" value="NZ_BOPD01000046.1"/>
</dbReference>
<dbReference type="OrthoDB" id="9814088at2"/>
<accession>A0A9W5UWC9</accession>
<reference evidence="1" key="1">
    <citation type="submission" date="2021-01" db="EMBL/GenBank/DDBJ databases">
        <title>Whole genome shotgun sequence of Verrucosispora sediminis NBRC 107745.</title>
        <authorList>
            <person name="Komaki H."/>
            <person name="Tamura T."/>
        </authorList>
    </citation>
    <scope>NUCLEOTIDE SEQUENCE</scope>
    <source>
        <strain evidence="1">NBRC 107745</strain>
    </source>
</reference>
<gene>
    <name evidence="1" type="ORF">Vse01_54190</name>
</gene>
<comment type="caution">
    <text evidence="1">The sequence shown here is derived from an EMBL/GenBank/DDBJ whole genome shotgun (WGS) entry which is preliminary data.</text>
</comment>
<dbReference type="EMBL" id="BOPD01000046">
    <property type="protein sequence ID" value="GIJ36271.1"/>
    <property type="molecule type" value="Genomic_DNA"/>
</dbReference>
<protein>
    <submittedName>
        <fullName evidence="1">Uncharacterized protein</fullName>
    </submittedName>
</protein>
<proteinExistence type="predicted"/>
<evidence type="ECO:0000313" key="1">
    <source>
        <dbReference type="EMBL" id="GIJ36271.1"/>
    </source>
</evidence>
<keyword evidence="2" id="KW-1185">Reference proteome</keyword>
<organism evidence="1 2">
    <name type="scientific">Micromonospora sediminimaris</name>
    <dbReference type="NCBI Taxonomy" id="547162"/>
    <lineage>
        <taxon>Bacteria</taxon>
        <taxon>Bacillati</taxon>
        <taxon>Actinomycetota</taxon>
        <taxon>Actinomycetes</taxon>
        <taxon>Micromonosporales</taxon>
        <taxon>Micromonosporaceae</taxon>
        <taxon>Micromonospora</taxon>
    </lineage>
</organism>
<evidence type="ECO:0000313" key="2">
    <source>
        <dbReference type="Proteomes" id="UP000607311"/>
    </source>
</evidence>